<evidence type="ECO:0000313" key="1">
    <source>
        <dbReference type="EMBL" id="KAL1617851.1"/>
    </source>
</evidence>
<accession>A0ABR3SDZ1</accession>
<protein>
    <recommendedName>
        <fullName evidence="3">C6 transcription factor</fullName>
    </recommendedName>
</protein>
<dbReference type="Pfam" id="PF11951">
    <property type="entry name" value="Fungal_trans_2"/>
    <property type="match status" value="1"/>
</dbReference>
<evidence type="ECO:0000313" key="2">
    <source>
        <dbReference type="Proteomes" id="UP001521116"/>
    </source>
</evidence>
<dbReference type="EMBL" id="JAJVDC020000222">
    <property type="protein sequence ID" value="KAL1617851.1"/>
    <property type="molecule type" value="Genomic_DNA"/>
</dbReference>
<evidence type="ECO:0008006" key="3">
    <source>
        <dbReference type="Google" id="ProtNLM"/>
    </source>
</evidence>
<name>A0ABR3SDZ1_9PEZI</name>
<reference evidence="1 2" key="1">
    <citation type="submission" date="2024-02" db="EMBL/GenBank/DDBJ databases">
        <title>De novo assembly and annotation of 12 fungi associated with fruit tree decline syndrome in Ontario, Canada.</title>
        <authorList>
            <person name="Sulman M."/>
            <person name="Ellouze W."/>
            <person name="Ilyukhin E."/>
        </authorList>
    </citation>
    <scope>NUCLEOTIDE SEQUENCE [LARGE SCALE GENOMIC DNA]</scope>
    <source>
        <strain evidence="1 2">M1-105</strain>
    </source>
</reference>
<organism evidence="1 2">
    <name type="scientific">Neofusicoccum ribis</name>
    <dbReference type="NCBI Taxonomy" id="45134"/>
    <lineage>
        <taxon>Eukaryota</taxon>
        <taxon>Fungi</taxon>
        <taxon>Dikarya</taxon>
        <taxon>Ascomycota</taxon>
        <taxon>Pezizomycotina</taxon>
        <taxon>Dothideomycetes</taxon>
        <taxon>Dothideomycetes incertae sedis</taxon>
        <taxon>Botryosphaeriales</taxon>
        <taxon>Botryosphaeriaceae</taxon>
        <taxon>Neofusicoccum</taxon>
    </lineage>
</organism>
<dbReference type="Proteomes" id="UP001521116">
    <property type="component" value="Unassembled WGS sequence"/>
</dbReference>
<sequence>MSSSYNDLLGFAMELYAYLLLSNTFAPYGASETRTLPYDPFITSLSSVISPYATFGTMFAGGHALFELIPQISVLQSQRLTEEAQGSGGPSMQLRNSHDTLAHAIDRWTFPDQPSDPDPRDRKKAAEALRHGLRIYLATAFCGSVVSDPKVICAMQDEVDMIISIIQDLSDLQYLATLLWPILIAASCMVKDDQRAEVAAALSQSHYQMSHLSMAVNLLEKLWKDKDQRAYGPYGLYFIMENCAAVVQLNEALDE</sequence>
<comment type="caution">
    <text evidence="1">The sequence shown here is derived from an EMBL/GenBank/DDBJ whole genome shotgun (WGS) entry which is preliminary data.</text>
</comment>
<proteinExistence type="predicted"/>
<gene>
    <name evidence="1" type="ORF">SLS56_010813</name>
</gene>
<dbReference type="InterPro" id="IPR021858">
    <property type="entry name" value="Fun_TF"/>
</dbReference>
<keyword evidence="2" id="KW-1185">Reference proteome</keyword>